<organism evidence="4">
    <name type="scientific">Hymenolepis diminuta</name>
    <name type="common">Rat tapeworm</name>
    <dbReference type="NCBI Taxonomy" id="6216"/>
    <lineage>
        <taxon>Eukaryota</taxon>
        <taxon>Metazoa</taxon>
        <taxon>Spiralia</taxon>
        <taxon>Lophotrochozoa</taxon>
        <taxon>Platyhelminthes</taxon>
        <taxon>Cestoda</taxon>
        <taxon>Eucestoda</taxon>
        <taxon>Cyclophyllidea</taxon>
        <taxon>Hymenolepididae</taxon>
        <taxon>Hymenolepis</taxon>
    </lineage>
</organism>
<feature type="compositionally biased region" description="Polar residues" evidence="1">
    <location>
        <begin position="10"/>
        <end position="35"/>
    </location>
</feature>
<accession>A0A0R3SJN7</accession>
<protein>
    <submittedName>
        <fullName evidence="4">Ovule protein</fullName>
    </submittedName>
</protein>
<proteinExistence type="predicted"/>
<gene>
    <name evidence="2" type="ORF">HDID_LOCUS5150</name>
</gene>
<sequence length="190" mass="21100">MQRGSRNAIMGQQPQSGWTVSHQLTFSSHQPTGNLNREDEEKANFNSIRRVNLPPPPSRSSWYRCNPPQHLSLSPSPQRANLNGEVVRMPNFNPEPPMGYSFLWENQEPPKLSPLLLTPSVQDTPIVQLSGSTIVTQETSLNYSQVQSTPLNLSIRSAQHPDGAANQIHPLPSANAPLFSPVKGYPKYLN</sequence>
<dbReference type="AlphaFoldDB" id="A0A0R3SJN7"/>
<evidence type="ECO:0000313" key="3">
    <source>
        <dbReference type="Proteomes" id="UP000274504"/>
    </source>
</evidence>
<dbReference type="EMBL" id="UYSG01002406">
    <property type="protein sequence ID" value="VDL57468.1"/>
    <property type="molecule type" value="Genomic_DNA"/>
</dbReference>
<reference evidence="4" key="1">
    <citation type="submission" date="2017-02" db="UniProtKB">
        <authorList>
            <consortium name="WormBaseParasite"/>
        </authorList>
    </citation>
    <scope>IDENTIFICATION</scope>
</reference>
<name>A0A0R3SJN7_HYMDI</name>
<feature type="region of interest" description="Disordered" evidence="1">
    <location>
        <begin position="1"/>
        <end position="40"/>
    </location>
</feature>
<evidence type="ECO:0000256" key="1">
    <source>
        <dbReference type="SAM" id="MobiDB-lite"/>
    </source>
</evidence>
<dbReference type="OrthoDB" id="10668805at2759"/>
<reference evidence="2 3" key="2">
    <citation type="submission" date="2018-11" db="EMBL/GenBank/DDBJ databases">
        <authorList>
            <consortium name="Pathogen Informatics"/>
        </authorList>
    </citation>
    <scope>NUCLEOTIDE SEQUENCE [LARGE SCALE GENOMIC DNA]</scope>
</reference>
<evidence type="ECO:0000313" key="2">
    <source>
        <dbReference type="EMBL" id="VDL57468.1"/>
    </source>
</evidence>
<evidence type="ECO:0000313" key="4">
    <source>
        <dbReference type="WBParaSite" id="HDID_0000515201-mRNA-1"/>
    </source>
</evidence>
<dbReference type="Proteomes" id="UP000274504">
    <property type="component" value="Unassembled WGS sequence"/>
</dbReference>
<dbReference type="WBParaSite" id="HDID_0000515201-mRNA-1">
    <property type="protein sequence ID" value="HDID_0000515201-mRNA-1"/>
    <property type="gene ID" value="HDID_0000515201"/>
</dbReference>